<gene>
    <name evidence="2" type="ORF">EJ05DRAFT_307093</name>
</gene>
<name>A0A6A6WCY1_9PEZI</name>
<dbReference type="OrthoDB" id="3537171at2759"/>
<dbReference type="Proteomes" id="UP000799437">
    <property type="component" value="Unassembled WGS sequence"/>
</dbReference>
<sequence length="319" mass="36172">MSNSNRDHKRASSLPGHDIKQSQISNEYVVPGRLLWLPKVKEGPKVTLKPLQSSPFLEDEDYGTPVVVCSRPAERPDSVHVHLVDLFQNHNLEDVFSRGRYALHHRLSYLPIFPSSPHPDHDKTEYLPSLELAHDQEIPGNVYINVRTVYSVDWRYLEPFAQTGCRLEHHALTTLLNRSRQLNGYLPGPQVEFTRARSVTLPTRARASTYKVSPVKAASYPVPEASQEKPVRGPRLSVSIPDQNMGYGTMLSDPGSQPERKIPQNEPDRLNECKSVLDSFVGTATKWTGSLLSTACWRRTRKWHPKDDVGDYQKLESAY</sequence>
<feature type="region of interest" description="Disordered" evidence="1">
    <location>
        <begin position="221"/>
        <end position="267"/>
    </location>
</feature>
<dbReference type="AlphaFoldDB" id="A0A6A6WCY1"/>
<evidence type="ECO:0000313" key="3">
    <source>
        <dbReference type="Proteomes" id="UP000799437"/>
    </source>
</evidence>
<evidence type="ECO:0000313" key="2">
    <source>
        <dbReference type="EMBL" id="KAF2759706.1"/>
    </source>
</evidence>
<feature type="compositionally biased region" description="Basic and acidic residues" evidence="1">
    <location>
        <begin position="258"/>
        <end position="267"/>
    </location>
</feature>
<keyword evidence="3" id="KW-1185">Reference proteome</keyword>
<dbReference type="GeneID" id="54481711"/>
<dbReference type="PANTHER" id="PTHR37048">
    <property type="entry name" value="QUESTIONABLE PROTEIN"/>
    <property type="match status" value="1"/>
</dbReference>
<dbReference type="PANTHER" id="PTHR37048:SF2">
    <property type="entry name" value="QUESTIONABLE PROTEIN"/>
    <property type="match status" value="1"/>
</dbReference>
<accession>A0A6A6WCY1</accession>
<dbReference type="EMBL" id="ML996569">
    <property type="protein sequence ID" value="KAF2759706.1"/>
    <property type="molecule type" value="Genomic_DNA"/>
</dbReference>
<organism evidence="2 3">
    <name type="scientific">Pseudovirgaria hyperparasitica</name>
    <dbReference type="NCBI Taxonomy" id="470096"/>
    <lineage>
        <taxon>Eukaryota</taxon>
        <taxon>Fungi</taxon>
        <taxon>Dikarya</taxon>
        <taxon>Ascomycota</taxon>
        <taxon>Pezizomycotina</taxon>
        <taxon>Dothideomycetes</taxon>
        <taxon>Dothideomycetes incertae sedis</taxon>
        <taxon>Acrospermales</taxon>
        <taxon>Acrospermaceae</taxon>
        <taxon>Pseudovirgaria</taxon>
    </lineage>
</organism>
<reference evidence="2" key="1">
    <citation type="journal article" date="2020" name="Stud. Mycol.">
        <title>101 Dothideomycetes genomes: a test case for predicting lifestyles and emergence of pathogens.</title>
        <authorList>
            <person name="Haridas S."/>
            <person name="Albert R."/>
            <person name="Binder M."/>
            <person name="Bloem J."/>
            <person name="Labutti K."/>
            <person name="Salamov A."/>
            <person name="Andreopoulos B."/>
            <person name="Baker S."/>
            <person name="Barry K."/>
            <person name="Bills G."/>
            <person name="Bluhm B."/>
            <person name="Cannon C."/>
            <person name="Castanera R."/>
            <person name="Culley D."/>
            <person name="Daum C."/>
            <person name="Ezra D."/>
            <person name="Gonzalez J."/>
            <person name="Henrissat B."/>
            <person name="Kuo A."/>
            <person name="Liang C."/>
            <person name="Lipzen A."/>
            <person name="Lutzoni F."/>
            <person name="Magnuson J."/>
            <person name="Mondo S."/>
            <person name="Nolan M."/>
            <person name="Ohm R."/>
            <person name="Pangilinan J."/>
            <person name="Park H.-J."/>
            <person name="Ramirez L."/>
            <person name="Alfaro M."/>
            <person name="Sun H."/>
            <person name="Tritt A."/>
            <person name="Yoshinaga Y."/>
            <person name="Zwiers L.-H."/>
            <person name="Turgeon B."/>
            <person name="Goodwin S."/>
            <person name="Spatafora J."/>
            <person name="Crous P."/>
            <person name="Grigoriev I."/>
        </authorList>
    </citation>
    <scope>NUCLEOTIDE SEQUENCE</scope>
    <source>
        <strain evidence="2">CBS 121739</strain>
    </source>
</reference>
<dbReference type="RefSeq" id="XP_033602157.1">
    <property type="nucleotide sequence ID" value="XM_033740657.1"/>
</dbReference>
<proteinExistence type="predicted"/>
<evidence type="ECO:0000256" key="1">
    <source>
        <dbReference type="SAM" id="MobiDB-lite"/>
    </source>
</evidence>
<protein>
    <submittedName>
        <fullName evidence="2">Uncharacterized protein</fullName>
    </submittedName>
</protein>